<dbReference type="Pfam" id="PF02458">
    <property type="entry name" value="Transferase"/>
    <property type="match status" value="2"/>
</dbReference>
<dbReference type="InterPro" id="IPR023213">
    <property type="entry name" value="CAT-like_dom_sf"/>
</dbReference>
<evidence type="ECO:0000313" key="2">
    <source>
        <dbReference type="EMBL" id="KAK9690969.1"/>
    </source>
</evidence>
<reference evidence="2" key="1">
    <citation type="submission" date="2024-03" db="EMBL/GenBank/DDBJ databases">
        <title>WGS assembly of Saponaria officinalis var. Norfolk2.</title>
        <authorList>
            <person name="Jenkins J."/>
            <person name="Shu S."/>
            <person name="Grimwood J."/>
            <person name="Barry K."/>
            <person name="Goodstein D."/>
            <person name="Schmutz J."/>
            <person name="Leebens-Mack J."/>
            <person name="Osbourn A."/>
        </authorList>
    </citation>
    <scope>NUCLEOTIDE SEQUENCE [LARGE SCALE GENOMIC DNA]</scope>
    <source>
        <strain evidence="2">JIC</strain>
    </source>
</reference>
<keyword evidence="3" id="KW-1185">Reference proteome</keyword>
<comment type="caution">
    <text evidence="2">The sequence shown here is derived from an EMBL/GenBank/DDBJ whole genome shotgun (WGS) entry which is preliminary data.</text>
</comment>
<dbReference type="GO" id="GO:0016740">
    <property type="term" value="F:transferase activity"/>
    <property type="evidence" value="ECO:0007669"/>
    <property type="project" value="UniProtKB-KW"/>
</dbReference>
<dbReference type="PANTHER" id="PTHR31896">
    <property type="entry name" value="FAMILY REGULATORY PROTEIN, PUTATIVE (AFU_ORTHOLOGUE AFUA_3G14730)-RELATED"/>
    <property type="match status" value="1"/>
</dbReference>
<gene>
    <name evidence="2" type="ORF">RND81_09G167300</name>
</gene>
<keyword evidence="1" id="KW-0808">Transferase</keyword>
<dbReference type="AlphaFoldDB" id="A0AAW1ILM5"/>
<dbReference type="PANTHER" id="PTHR31896:SF12">
    <property type="entry name" value="HXXXD-TYPE ACYL-TRANSFERASE FAMILY PROTEIN"/>
    <property type="match status" value="1"/>
</dbReference>
<dbReference type="InterPro" id="IPR051283">
    <property type="entry name" value="Sec_Metabolite_Acyltrans"/>
</dbReference>
<sequence length="357" mass="39183">MNPIQKGVLYTLPQPTSPTLLNVLDKLKSSLWIALTHFYPLSGRFDIETFDDGHVFAVSIDCNKGPGARLAHVKAKDITVSNIVSPVHIPVIVSKFFDLGESYMNYDCHTRPLLSIQVTELVDGFLSGFRCAIRETKPLRDRVFYVSSKSLAMIKAKANQGDSIIPNNVSSFQSLISLIWRSITKARNLSADEETSCNLTINSRFRVDPPKSYHYFGSYVAQVKVTCTVGELLGHDLGRAAKRLNEGIKAQDDKSISGALNMFGDLVNNPDFFGSETNVLGLNNVITGGSTRFNMYGLEFGLGKPIAGRMGPGNRKDGKINLSQGREGGGSVDLEITLTEDVMTNFEADHDFMAFVS</sequence>
<evidence type="ECO:0000256" key="1">
    <source>
        <dbReference type="ARBA" id="ARBA00022679"/>
    </source>
</evidence>
<evidence type="ECO:0000313" key="3">
    <source>
        <dbReference type="Proteomes" id="UP001443914"/>
    </source>
</evidence>
<dbReference type="EMBL" id="JBDFQZ010000009">
    <property type="protein sequence ID" value="KAK9690969.1"/>
    <property type="molecule type" value="Genomic_DNA"/>
</dbReference>
<accession>A0AAW1ILM5</accession>
<proteinExistence type="predicted"/>
<dbReference type="Proteomes" id="UP001443914">
    <property type="component" value="Unassembled WGS sequence"/>
</dbReference>
<name>A0AAW1ILM5_SAPOF</name>
<dbReference type="Gene3D" id="3.30.559.10">
    <property type="entry name" value="Chloramphenicol acetyltransferase-like domain"/>
    <property type="match status" value="2"/>
</dbReference>
<protein>
    <submittedName>
        <fullName evidence="2">Uncharacterized protein</fullName>
    </submittedName>
</protein>
<organism evidence="2 3">
    <name type="scientific">Saponaria officinalis</name>
    <name type="common">Common soapwort</name>
    <name type="synonym">Lychnis saponaria</name>
    <dbReference type="NCBI Taxonomy" id="3572"/>
    <lineage>
        <taxon>Eukaryota</taxon>
        <taxon>Viridiplantae</taxon>
        <taxon>Streptophyta</taxon>
        <taxon>Embryophyta</taxon>
        <taxon>Tracheophyta</taxon>
        <taxon>Spermatophyta</taxon>
        <taxon>Magnoliopsida</taxon>
        <taxon>eudicotyledons</taxon>
        <taxon>Gunneridae</taxon>
        <taxon>Pentapetalae</taxon>
        <taxon>Caryophyllales</taxon>
        <taxon>Caryophyllaceae</taxon>
        <taxon>Caryophylleae</taxon>
        <taxon>Saponaria</taxon>
    </lineage>
</organism>